<dbReference type="Proteomes" id="UP000010953">
    <property type="component" value="Unassembled WGS sequence"/>
</dbReference>
<protein>
    <recommendedName>
        <fullName evidence="3">DUF937 domain-containing protein</fullName>
    </recommendedName>
</protein>
<proteinExistence type="predicted"/>
<evidence type="ECO:0000313" key="1">
    <source>
        <dbReference type="EMBL" id="EMS31928.1"/>
    </source>
</evidence>
<comment type="caution">
    <text evidence="1">The sequence shown here is derived from an EMBL/GenBank/DDBJ whole genome shotgun (WGS) entry which is preliminary data.</text>
</comment>
<dbReference type="OrthoDB" id="1467572at2"/>
<dbReference type="eggNOG" id="ENOG502ZBJ6">
    <property type="taxonomic scope" value="Bacteria"/>
</dbReference>
<reference evidence="1" key="1">
    <citation type="submission" date="2013-01" db="EMBL/GenBank/DDBJ databases">
        <title>Genome assembly of Mariniradius saccharolyticus AK6.</title>
        <authorList>
            <person name="Vaidya B."/>
            <person name="Khatri I."/>
            <person name="Tanuku N.R.S."/>
            <person name="Subramanian S."/>
            <person name="Pinnaka A."/>
        </authorList>
    </citation>
    <scope>NUCLEOTIDE SEQUENCE [LARGE SCALE GENOMIC DNA]</scope>
    <source>
        <strain evidence="1">AK6</strain>
    </source>
</reference>
<dbReference type="AlphaFoldDB" id="M7XBG6"/>
<dbReference type="EMBL" id="AMZY02000016">
    <property type="protein sequence ID" value="EMS31928.1"/>
    <property type="molecule type" value="Genomic_DNA"/>
</dbReference>
<dbReference type="InParanoid" id="M7XBG6"/>
<name>M7XBG6_9BACT</name>
<evidence type="ECO:0008006" key="3">
    <source>
        <dbReference type="Google" id="ProtNLM"/>
    </source>
</evidence>
<organism evidence="1 2">
    <name type="scientific">Mariniradius saccharolyticus AK6</name>
    <dbReference type="NCBI Taxonomy" id="1239962"/>
    <lineage>
        <taxon>Bacteria</taxon>
        <taxon>Pseudomonadati</taxon>
        <taxon>Bacteroidota</taxon>
        <taxon>Cytophagia</taxon>
        <taxon>Cytophagales</taxon>
        <taxon>Cyclobacteriaceae</taxon>
        <taxon>Mariniradius</taxon>
    </lineage>
</organism>
<keyword evidence="2" id="KW-1185">Reference proteome</keyword>
<accession>M7XBG6</accession>
<evidence type="ECO:0000313" key="2">
    <source>
        <dbReference type="Proteomes" id="UP000010953"/>
    </source>
</evidence>
<gene>
    <name evidence="1" type="ORF">C943_01663</name>
</gene>
<dbReference type="STRING" id="1239962.C943_01663"/>
<sequence>MLQDIINQTEDGLLSDLKGKIGLDEDKAKETLNVSKDSLISSLGKEVGSGNIDGILNMLNAGPGAQNTDLFKNLMAGLNSSYISKLGISPEMASKIGNLVLPMIVSAISGSKSGEIGKVDLMKMLGEGFGGSLMGKAGDLLKGGLGNLFK</sequence>
<dbReference type="RefSeq" id="WP_008629775.1">
    <property type="nucleotide sequence ID" value="NZ_AMZY02000016.1"/>
</dbReference>